<sequence length="475" mass="52144">MSPQDVQCPQPLRPSSLKHHLDLGSFDRDHRPTKRRQQSTPSVNASRAHTRPEPPSKKRCLEQSPSLASQVHSWLSAIPNSNCLEIPRPNTAPPPSTSSASRWPPEGPSRGIGRPKSARPALGAEISTLSFGPPPIEARMPSPASKPSTTGTGLSTSDSKYRDVIISHNIILDVIGEELKQDGDIQELLNSHILKSRPQSPPLSDEDVAKAVKTAAKLLNRAEGNMGGLTATKAFPLERPDSIEEGNNIQWSTKPLPTNRVFPYRLAAPKPDRHFGYPSAADWDWTNEEMAVFYHPMALHYTQPARNVCFPFLALELKSEATGGSLYVAENQGAGSGVHMVASLRWILSQAFPTRDLAATDAVAFVGAVSQRTAVFYIVWYSNKKKRYVMSMIRIFSLLEGSHIQPCRDLINNIIDYGSGGRLRSIRTALTELYPVPADWNKVLQASNATETPTETPTALSTDGEAPSNNKRRKK</sequence>
<keyword evidence="4" id="KW-1185">Reference proteome</keyword>
<organism evidence="3 4">
    <name type="scientific">Neonectria punicea</name>
    <dbReference type="NCBI Taxonomy" id="979145"/>
    <lineage>
        <taxon>Eukaryota</taxon>
        <taxon>Fungi</taxon>
        <taxon>Dikarya</taxon>
        <taxon>Ascomycota</taxon>
        <taxon>Pezizomycotina</taxon>
        <taxon>Sordariomycetes</taxon>
        <taxon>Hypocreomycetidae</taxon>
        <taxon>Hypocreales</taxon>
        <taxon>Nectriaceae</taxon>
        <taxon>Neonectria</taxon>
    </lineage>
</organism>
<dbReference type="Pfam" id="PF25545">
    <property type="entry name" value="DUF7924"/>
    <property type="match status" value="1"/>
</dbReference>
<feature type="compositionally biased region" description="Low complexity" evidence="1">
    <location>
        <begin position="449"/>
        <end position="459"/>
    </location>
</feature>
<name>A0ABR1GYW6_9HYPO</name>
<dbReference type="Proteomes" id="UP001498476">
    <property type="component" value="Unassembled WGS sequence"/>
</dbReference>
<feature type="region of interest" description="Disordered" evidence="1">
    <location>
        <begin position="1"/>
        <end position="65"/>
    </location>
</feature>
<feature type="domain" description="DUF7924" evidence="2">
    <location>
        <begin position="257"/>
        <end position="430"/>
    </location>
</feature>
<protein>
    <recommendedName>
        <fullName evidence="2">DUF7924 domain-containing protein</fullName>
    </recommendedName>
</protein>
<feature type="compositionally biased region" description="Basic and acidic residues" evidence="1">
    <location>
        <begin position="19"/>
        <end position="30"/>
    </location>
</feature>
<dbReference type="PANTHER" id="PTHR42470:SF1">
    <property type="entry name" value="VAST DOMAIN-CONTAINING PROTEIN"/>
    <property type="match status" value="1"/>
</dbReference>
<evidence type="ECO:0000313" key="4">
    <source>
        <dbReference type="Proteomes" id="UP001498476"/>
    </source>
</evidence>
<dbReference type="InterPro" id="IPR057684">
    <property type="entry name" value="DUF7924"/>
</dbReference>
<evidence type="ECO:0000313" key="3">
    <source>
        <dbReference type="EMBL" id="KAK7414005.1"/>
    </source>
</evidence>
<gene>
    <name evidence="3" type="ORF">QQX98_007116</name>
</gene>
<reference evidence="3 4" key="1">
    <citation type="journal article" date="2025" name="Microbiol. Resour. Announc.">
        <title>Draft genome sequences for Neonectria magnoliae and Neonectria punicea, canker pathogens of Liriodendron tulipifera and Acer saccharum in West Virginia.</title>
        <authorList>
            <person name="Petronek H.M."/>
            <person name="Kasson M.T."/>
            <person name="Metheny A.M."/>
            <person name="Stauder C.M."/>
            <person name="Lovett B."/>
            <person name="Lynch S.C."/>
            <person name="Garnas J.R."/>
            <person name="Kasson L.R."/>
            <person name="Stajich J.E."/>
        </authorList>
    </citation>
    <scope>NUCLEOTIDE SEQUENCE [LARGE SCALE GENOMIC DNA]</scope>
    <source>
        <strain evidence="3 4">NRRL 64653</strain>
    </source>
</reference>
<feature type="compositionally biased region" description="Basic and acidic residues" evidence="1">
    <location>
        <begin position="50"/>
        <end position="61"/>
    </location>
</feature>
<feature type="region of interest" description="Disordered" evidence="1">
    <location>
        <begin position="85"/>
        <end position="157"/>
    </location>
</feature>
<dbReference type="EMBL" id="JAZAVJ010000113">
    <property type="protein sequence ID" value="KAK7414005.1"/>
    <property type="molecule type" value="Genomic_DNA"/>
</dbReference>
<accession>A0ABR1GYW6</accession>
<feature type="region of interest" description="Disordered" evidence="1">
    <location>
        <begin position="447"/>
        <end position="475"/>
    </location>
</feature>
<feature type="compositionally biased region" description="Low complexity" evidence="1">
    <location>
        <begin position="148"/>
        <end position="157"/>
    </location>
</feature>
<evidence type="ECO:0000256" key="1">
    <source>
        <dbReference type="SAM" id="MobiDB-lite"/>
    </source>
</evidence>
<dbReference type="PANTHER" id="PTHR42470">
    <property type="entry name" value="VAST DOMAIN-CONTAINING PROTEIN"/>
    <property type="match status" value="1"/>
</dbReference>
<proteinExistence type="predicted"/>
<evidence type="ECO:0000259" key="2">
    <source>
        <dbReference type="Pfam" id="PF25545"/>
    </source>
</evidence>
<feature type="compositionally biased region" description="Polar residues" evidence="1">
    <location>
        <begin position="38"/>
        <end position="47"/>
    </location>
</feature>
<comment type="caution">
    <text evidence="3">The sequence shown here is derived from an EMBL/GenBank/DDBJ whole genome shotgun (WGS) entry which is preliminary data.</text>
</comment>